<dbReference type="Proteomes" id="UP001194468">
    <property type="component" value="Unassembled WGS sequence"/>
</dbReference>
<evidence type="ECO:0000313" key="7">
    <source>
        <dbReference type="EMBL" id="KAF8447155.1"/>
    </source>
</evidence>
<comment type="subcellular location">
    <subcellularLocation>
        <location evidence="6">Cytoplasm</location>
    </subcellularLocation>
</comment>
<feature type="binding site" evidence="6">
    <location>
        <position position="50"/>
    </location>
    <ligand>
        <name>Mg(2+)</name>
        <dbReference type="ChEBI" id="CHEBI:18420"/>
    </ligand>
</feature>
<keyword evidence="3 6" id="KW-0547">Nucleotide-binding</keyword>
<dbReference type="InterPro" id="IPR042109">
    <property type="entry name" value="Adenylosuccinate_synth_dom1"/>
</dbReference>
<evidence type="ECO:0000313" key="8">
    <source>
        <dbReference type="Proteomes" id="UP001194468"/>
    </source>
</evidence>
<evidence type="ECO:0000256" key="2">
    <source>
        <dbReference type="ARBA" id="ARBA00022723"/>
    </source>
</evidence>
<reference evidence="7" key="1">
    <citation type="submission" date="2019-10" db="EMBL/GenBank/DDBJ databases">
        <authorList>
            <consortium name="DOE Joint Genome Institute"/>
            <person name="Kuo A."/>
            <person name="Miyauchi S."/>
            <person name="Kiss E."/>
            <person name="Drula E."/>
            <person name="Kohler A."/>
            <person name="Sanchez-Garcia M."/>
            <person name="Andreopoulos B."/>
            <person name="Barry K.W."/>
            <person name="Bonito G."/>
            <person name="Buee M."/>
            <person name="Carver A."/>
            <person name="Chen C."/>
            <person name="Cichocki N."/>
            <person name="Clum A."/>
            <person name="Culley D."/>
            <person name="Crous P.W."/>
            <person name="Fauchery L."/>
            <person name="Girlanda M."/>
            <person name="Hayes R."/>
            <person name="Keri Z."/>
            <person name="LaButti K."/>
            <person name="Lipzen A."/>
            <person name="Lombard V."/>
            <person name="Magnuson J."/>
            <person name="Maillard F."/>
            <person name="Morin E."/>
            <person name="Murat C."/>
            <person name="Nolan M."/>
            <person name="Ohm R."/>
            <person name="Pangilinan J."/>
            <person name="Pereira M."/>
            <person name="Perotto S."/>
            <person name="Peter M."/>
            <person name="Riley R."/>
            <person name="Sitrit Y."/>
            <person name="Stielow B."/>
            <person name="Szollosi G."/>
            <person name="Zifcakova L."/>
            <person name="Stursova M."/>
            <person name="Spatafora J.W."/>
            <person name="Tedersoo L."/>
            <person name="Vaario L.-M."/>
            <person name="Yamada A."/>
            <person name="Yan M."/>
            <person name="Wang P."/>
            <person name="Xu J."/>
            <person name="Bruns T."/>
            <person name="Baldrian P."/>
            <person name="Vilgalys R."/>
            <person name="Henrissat B."/>
            <person name="Grigoriev I.V."/>
            <person name="Hibbett D."/>
            <person name="Nagy L.G."/>
            <person name="Martin F.M."/>
        </authorList>
    </citation>
    <scope>NUCLEOTIDE SEQUENCE</scope>
    <source>
        <strain evidence="7">BED1</strain>
    </source>
</reference>
<comment type="caution">
    <text evidence="6">Lacks conserved residue(s) required for the propagation of feature annotation.</text>
</comment>
<dbReference type="GO" id="GO:0005737">
    <property type="term" value="C:cytoplasm"/>
    <property type="evidence" value="ECO:0007669"/>
    <property type="project" value="UniProtKB-SubCell"/>
</dbReference>
<dbReference type="InterPro" id="IPR042110">
    <property type="entry name" value="Adenylosuccinate_synth_dom2"/>
</dbReference>
<dbReference type="GO" id="GO:0016787">
    <property type="term" value="F:hydrolase activity"/>
    <property type="evidence" value="ECO:0007669"/>
    <property type="project" value="UniProtKB-KW"/>
</dbReference>
<dbReference type="PANTHER" id="PTHR11846">
    <property type="entry name" value="ADENYLOSUCCINATE SYNTHETASE"/>
    <property type="match status" value="1"/>
</dbReference>
<dbReference type="GO" id="GO:0005525">
    <property type="term" value="F:GTP binding"/>
    <property type="evidence" value="ECO:0007669"/>
    <property type="project" value="UniProtKB-UniRule"/>
</dbReference>
<dbReference type="GO" id="GO:0046040">
    <property type="term" value="P:IMP metabolic process"/>
    <property type="evidence" value="ECO:0007669"/>
    <property type="project" value="TreeGrafter"/>
</dbReference>
<evidence type="ECO:0000256" key="5">
    <source>
        <dbReference type="ARBA" id="ARBA00022842"/>
    </source>
</evidence>
<dbReference type="Pfam" id="PF00709">
    <property type="entry name" value="Adenylsucc_synt"/>
    <property type="match status" value="1"/>
</dbReference>
<comment type="cofactor">
    <cofactor evidence="6">
        <name>Mg(2+)</name>
        <dbReference type="ChEBI" id="CHEBI:18420"/>
    </cofactor>
    <text evidence="6">Binds 1 Mg(2+) ion per subunit.</text>
</comment>
<dbReference type="Gene3D" id="1.10.300.10">
    <property type="entry name" value="Adenylosuccinate Synthetase, subunit A, domain 2"/>
    <property type="match status" value="1"/>
</dbReference>
<organism evidence="7 8">
    <name type="scientific">Boletus edulis BED1</name>
    <dbReference type="NCBI Taxonomy" id="1328754"/>
    <lineage>
        <taxon>Eukaryota</taxon>
        <taxon>Fungi</taxon>
        <taxon>Dikarya</taxon>
        <taxon>Basidiomycota</taxon>
        <taxon>Agaricomycotina</taxon>
        <taxon>Agaricomycetes</taxon>
        <taxon>Agaricomycetidae</taxon>
        <taxon>Boletales</taxon>
        <taxon>Boletineae</taxon>
        <taxon>Boletaceae</taxon>
        <taxon>Boletoideae</taxon>
        <taxon>Boletus</taxon>
    </lineage>
</organism>
<proteinExistence type="inferred from homology"/>
<keyword evidence="6" id="KW-0342">GTP-binding</keyword>
<dbReference type="EMBL" id="WHUW01000004">
    <property type="protein sequence ID" value="KAF8447155.1"/>
    <property type="molecule type" value="Genomic_DNA"/>
</dbReference>
<evidence type="ECO:0000256" key="4">
    <source>
        <dbReference type="ARBA" id="ARBA00022755"/>
    </source>
</evidence>
<dbReference type="GO" id="GO:0044208">
    <property type="term" value="P:'de novo' AMP biosynthetic process"/>
    <property type="evidence" value="ECO:0007669"/>
    <property type="project" value="UniProtKB-UniRule"/>
</dbReference>
<dbReference type="AlphaFoldDB" id="A0AAD4C280"/>
<evidence type="ECO:0000256" key="6">
    <source>
        <dbReference type="HAMAP-Rule" id="MF_03125"/>
    </source>
</evidence>
<comment type="function">
    <text evidence="6">Plays an important role in the de novo pathway and in the salvage pathway of purine nucleotide biosynthesis. Catalyzes the first commited step in the biosynthesis of AMP from IMP.</text>
</comment>
<dbReference type="GO" id="GO:0004019">
    <property type="term" value="F:adenylosuccinate synthase activity"/>
    <property type="evidence" value="ECO:0007669"/>
    <property type="project" value="UniProtKB-UniRule"/>
</dbReference>
<keyword evidence="1 6" id="KW-0436">Ligase</keyword>
<name>A0AAD4C280_BOLED</name>
<dbReference type="GO" id="GO:0000287">
    <property type="term" value="F:magnesium ion binding"/>
    <property type="evidence" value="ECO:0007669"/>
    <property type="project" value="UniProtKB-UniRule"/>
</dbReference>
<evidence type="ECO:0000256" key="3">
    <source>
        <dbReference type="ARBA" id="ARBA00022741"/>
    </source>
</evidence>
<comment type="caution">
    <text evidence="7">The sequence shown here is derived from an EMBL/GenBank/DDBJ whole genome shotgun (WGS) entry which is preliminary data.</text>
</comment>
<keyword evidence="7" id="KW-0378">Hydrolase</keyword>
<dbReference type="SUPFAM" id="SSF52540">
    <property type="entry name" value="P-loop containing nucleoside triphosphate hydrolases"/>
    <property type="match status" value="1"/>
</dbReference>
<feature type="binding site" evidence="6">
    <location>
        <position position="141"/>
    </location>
    <ligand>
        <name>IMP</name>
        <dbReference type="ChEBI" id="CHEBI:58053"/>
        <note>ligand shared between dimeric partners</note>
    </ligand>
</feature>
<comment type="pathway">
    <text evidence="6">Purine metabolism; AMP biosynthesis via de novo pathway; AMP from IMP: step 1/2.</text>
</comment>
<feature type="active site" description="Proton donor" evidence="6">
    <location>
        <position position="51"/>
    </location>
</feature>
<comment type="subunit">
    <text evidence="6">Homodimer.</text>
</comment>
<keyword evidence="4 6" id="KW-0658">Purine biosynthesis</keyword>
<keyword evidence="8" id="KW-1185">Reference proteome</keyword>
<dbReference type="HAMAP" id="MF_00011">
    <property type="entry name" value="Adenylosucc_synth"/>
    <property type="match status" value="1"/>
</dbReference>
<gene>
    <name evidence="7" type="ORF">L210DRAFT_3712349</name>
</gene>
<feature type="binding site" evidence="6">
    <location>
        <begin position="48"/>
        <end position="51"/>
    </location>
    <ligand>
        <name>IMP</name>
        <dbReference type="ChEBI" id="CHEBI:58053"/>
    </ligand>
</feature>
<dbReference type="EC" id="6.3.4.4" evidence="6"/>
<dbReference type="SMART" id="SM00788">
    <property type="entry name" value="Adenylsucc_synt"/>
    <property type="match status" value="1"/>
</dbReference>
<protein>
    <recommendedName>
        <fullName evidence="6">Adenylosuccinate synthetase</fullName>
        <shortName evidence="6">AMPSase</shortName>
        <shortName evidence="6">AdSS</shortName>
        <ecNumber evidence="6">6.3.4.4</ecNumber>
    </recommendedName>
    <alternativeName>
        <fullName evidence="6">IMP--aspartate ligase</fullName>
    </alternativeName>
</protein>
<keyword evidence="2 6" id="KW-0479">Metal-binding</keyword>
<sequence length="213" mass="23613">MAKIAESIHDQSALCSVRNGATKAKANSTSSTSSLHKPTSARCAGGNNAGHTVVAPIGIEKTQTTFTSERGLIGNGVVVHLPSFFKELDALEEQGLQCSDRIFVSDRVHFVFDFHVIVDDLKEAELGSSSIGPTYSSKASRSGLRVHHLYDHRMFADKFRRIVRACIKRYGHFEYDAEGEIEQYKHLAERLRPIVVDSVSYIHDEPLSRARTP</sequence>
<accession>A0AAD4C280</accession>
<reference evidence="7" key="2">
    <citation type="journal article" date="2020" name="Nat. Commun.">
        <title>Large-scale genome sequencing of mycorrhizal fungi provides insights into the early evolution of symbiotic traits.</title>
        <authorList>
            <person name="Miyauchi S."/>
            <person name="Kiss E."/>
            <person name="Kuo A."/>
            <person name="Drula E."/>
            <person name="Kohler A."/>
            <person name="Sanchez-Garcia M."/>
            <person name="Morin E."/>
            <person name="Andreopoulos B."/>
            <person name="Barry K.W."/>
            <person name="Bonito G."/>
            <person name="Buee M."/>
            <person name="Carver A."/>
            <person name="Chen C."/>
            <person name="Cichocki N."/>
            <person name="Clum A."/>
            <person name="Culley D."/>
            <person name="Crous P.W."/>
            <person name="Fauchery L."/>
            <person name="Girlanda M."/>
            <person name="Hayes R.D."/>
            <person name="Keri Z."/>
            <person name="LaButti K."/>
            <person name="Lipzen A."/>
            <person name="Lombard V."/>
            <person name="Magnuson J."/>
            <person name="Maillard F."/>
            <person name="Murat C."/>
            <person name="Nolan M."/>
            <person name="Ohm R.A."/>
            <person name="Pangilinan J."/>
            <person name="Pereira M.F."/>
            <person name="Perotto S."/>
            <person name="Peter M."/>
            <person name="Pfister S."/>
            <person name="Riley R."/>
            <person name="Sitrit Y."/>
            <person name="Stielow J.B."/>
            <person name="Szollosi G."/>
            <person name="Zifcakova L."/>
            <person name="Stursova M."/>
            <person name="Spatafora J.W."/>
            <person name="Tedersoo L."/>
            <person name="Vaario L.M."/>
            <person name="Yamada A."/>
            <person name="Yan M."/>
            <person name="Wang P."/>
            <person name="Xu J."/>
            <person name="Bruns T."/>
            <person name="Baldrian P."/>
            <person name="Vilgalys R."/>
            <person name="Dunand C."/>
            <person name="Henrissat B."/>
            <person name="Grigoriev I.V."/>
            <person name="Hibbett D."/>
            <person name="Nagy L.G."/>
            <person name="Martin F.M."/>
        </authorList>
    </citation>
    <scope>NUCLEOTIDE SEQUENCE</scope>
    <source>
        <strain evidence="7">BED1</strain>
    </source>
</reference>
<dbReference type="PANTHER" id="PTHR11846:SF0">
    <property type="entry name" value="ADENYLOSUCCINATE SYNTHETASE"/>
    <property type="match status" value="1"/>
</dbReference>
<dbReference type="InterPro" id="IPR027417">
    <property type="entry name" value="P-loop_NTPase"/>
</dbReference>
<comment type="catalytic activity">
    <reaction evidence="6">
        <text>IMP + L-aspartate + GTP = N(6)-(1,2-dicarboxyethyl)-AMP + GDP + phosphate + 2 H(+)</text>
        <dbReference type="Rhea" id="RHEA:15753"/>
        <dbReference type="ChEBI" id="CHEBI:15378"/>
        <dbReference type="ChEBI" id="CHEBI:29991"/>
        <dbReference type="ChEBI" id="CHEBI:37565"/>
        <dbReference type="ChEBI" id="CHEBI:43474"/>
        <dbReference type="ChEBI" id="CHEBI:57567"/>
        <dbReference type="ChEBI" id="CHEBI:58053"/>
        <dbReference type="ChEBI" id="CHEBI:58189"/>
        <dbReference type="EC" id="6.3.4.4"/>
    </reaction>
</comment>
<dbReference type="InterPro" id="IPR001114">
    <property type="entry name" value="Adenylosuccinate_synthetase"/>
</dbReference>
<feature type="binding site" evidence="6">
    <location>
        <begin position="50"/>
        <end position="52"/>
    </location>
    <ligand>
        <name>GTP</name>
        <dbReference type="ChEBI" id="CHEBI:37565"/>
    </ligand>
</feature>
<keyword evidence="5 6" id="KW-0460">Magnesium</keyword>
<comment type="similarity">
    <text evidence="6">Belongs to the adenylosuccinate synthetase family.</text>
</comment>
<dbReference type="Gene3D" id="3.40.440.10">
    <property type="entry name" value="Adenylosuccinate Synthetase, subunit A, domain 1"/>
    <property type="match status" value="1"/>
</dbReference>
<keyword evidence="6" id="KW-0963">Cytoplasm</keyword>
<evidence type="ECO:0000256" key="1">
    <source>
        <dbReference type="ARBA" id="ARBA00022598"/>
    </source>
</evidence>